<dbReference type="AlphaFoldDB" id="A0A2N9JNI3"/>
<evidence type="ECO:0000313" key="1">
    <source>
        <dbReference type="EMBL" id="SPD88949.1"/>
    </source>
</evidence>
<reference evidence="1 2" key="1">
    <citation type="submission" date="2018-02" db="EMBL/GenBank/DDBJ databases">
        <authorList>
            <person name="Cohen D.B."/>
            <person name="Kent A.D."/>
        </authorList>
    </citation>
    <scope>NUCLEOTIDE SEQUENCE [LARGE SCALE GENOMIC DNA]</scope>
    <source>
        <strain evidence="1">1</strain>
    </source>
</reference>
<organism evidence="1 2">
    <name type="scientific">Micropruina glycogenica</name>
    <dbReference type="NCBI Taxonomy" id="75385"/>
    <lineage>
        <taxon>Bacteria</taxon>
        <taxon>Bacillati</taxon>
        <taxon>Actinomycetota</taxon>
        <taxon>Actinomycetes</taxon>
        <taxon>Propionibacteriales</taxon>
        <taxon>Nocardioidaceae</taxon>
        <taxon>Micropruina</taxon>
    </lineage>
</organism>
<gene>
    <name evidence="1" type="ORF">MPLG2_3919</name>
</gene>
<accession>A0A2N9JNI3</accession>
<dbReference type="SUPFAM" id="SSF55961">
    <property type="entry name" value="Bet v1-like"/>
    <property type="match status" value="1"/>
</dbReference>
<proteinExistence type="predicted"/>
<evidence type="ECO:0000313" key="2">
    <source>
        <dbReference type="Proteomes" id="UP000238164"/>
    </source>
</evidence>
<dbReference type="KEGG" id="mgg:MPLG2_3919"/>
<dbReference type="Proteomes" id="UP000238164">
    <property type="component" value="Chromosome 1"/>
</dbReference>
<dbReference type="OrthoDB" id="7067492at2"/>
<protein>
    <recommendedName>
        <fullName evidence="3">Polyketide cyclase / dehydrase and lipid transport</fullName>
    </recommendedName>
</protein>
<evidence type="ECO:0008006" key="3">
    <source>
        <dbReference type="Google" id="ProtNLM"/>
    </source>
</evidence>
<keyword evidence="2" id="KW-1185">Reference proteome</keyword>
<name>A0A2N9JNI3_9ACTN</name>
<sequence>MTGSTTVTPTGVRSVHSRVTDGTMKDAERLLATLGGADDRIWPKDRWLRLRLDEGLEVGSHGKQGPVRYRVLEVEPGRRVRFEFEPDCRPALTGWHELRVDPAGDDGLSWTHELMLEHPSAQVRSILLPLHDALIEDLLDQVEVEVGQHPLERPEFSAGIRARRAMFRPLRRSTTHREAQAPA</sequence>
<dbReference type="RefSeq" id="WP_158681327.1">
    <property type="nucleotide sequence ID" value="NZ_BAAAGO010000016.1"/>
</dbReference>
<dbReference type="EMBL" id="LT985188">
    <property type="protein sequence ID" value="SPD88949.1"/>
    <property type="molecule type" value="Genomic_DNA"/>
</dbReference>